<dbReference type="AlphaFoldDB" id="C4FMB7"/>
<sequence>MKGGLSMSDYELIMLILEVMTVVIAFGALVALICLGKDK</sequence>
<evidence type="ECO:0000313" key="2">
    <source>
        <dbReference type="EMBL" id="EEP65951.1"/>
    </source>
</evidence>
<keyword evidence="1" id="KW-0472">Membrane</keyword>
<dbReference type="HOGENOM" id="CLU_212101_1_0_9"/>
<evidence type="ECO:0000313" key="3">
    <source>
        <dbReference type="Proteomes" id="UP000003529"/>
    </source>
</evidence>
<evidence type="ECO:0008006" key="4">
    <source>
        <dbReference type="Google" id="ProtNLM"/>
    </source>
</evidence>
<keyword evidence="3" id="KW-1185">Reference proteome</keyword>
<name>C4FMB7_9FIRM</name>
<reference evidence="2" key="1">
    <citation type="submission" date="2009-04" db="EMBL/GenBank/DDBJ databases">
        <authorList>
            <person name="Weinstock G."/>
            <person name="Sodergren E."/>
            <person name="Clifton S."/>
            <person name="Fulton L."/>
            <person name="Fulton B."/>
            <person name="Courtney L."/>
            <person name="Fronick C."/>
            <person name="Harrison M."/>
            <person name="Strong C."/>
            <person name="Farmer C."/>
            <person name="Delahaunty K."/>
            <person name="Markovic C."/>
            <person name="Hall O."/>
            <person name="Minx P."/>
            <person name="Tomlinson C."/>
            <person name="Mitreva M."/>
            <person name="Nelson J."/>
            <person name="Hou S."/>
            <person name="Wollam A."/>
            <person name="Pepin K.H."/>
            <person name="Johnson M."/>
            <person name="Bhonagiri V."/>
            <person name="Nash W.E."/>
            <person name="Warren W."/>
            <person name="Chinwalla A."/>
            <person name="Mardis E.R."/>
            <person name="Wilson R.K."/>
        </authorList>
    </citation>
    <scope>NUCLEOTIDE SEQUENCE [LARGE SCALE GENOMIC DNA]</scope>
    <source>
        <strain evidence="2">ATCC 17748</strain>
    </source>
</reference>
<dbReference type="EMBL" id="ACIK02000004">
    <property type="protein sequence ID" value="EEP65951.1"/>
    <property type="molecule type" value="Genomic_DNA"/>
</dbReference>
<comment type="caution">
    <text evidence="2">The sequence shown here is derived from an EMBL/GenBank/DDBJ whole genome shotgun (WGS) entry which is preliminary data.</text>
</comment>
<organism evidence="2 3">
    <name type="scientific">Veillonella dispar ATCC 17748</name>
    <dbReference type="NCBI Taxonomy" id="546273"/>
    <lineage>
        <taxon>Bacteria</taxon>
        <taxon>Bacillati</taxon>
        <taxon>Bacillota</taxon>
        <taxon>Negativicutes</taxon>
        <taxon>Veillonellales</taxon>
        <taxon>Veillonellaceae</taxon>
        <taxon>Veillonella</taxon>
    </lineage>
</organism>
<evidence type="ECO:0000256" key="1">
    <source>
        <dbReference type="SAM" id="Phobius"/>
    </source>
</evidence>
<feature type="transmembrane region" description="Helical" evidence="1">
    <location>
        <begin position="12"/>
        <end position="35"/>
    </location>
</feature>
<keyword evidence="1" id="KW-1133">Transmembrane helix</keyword>
<gene>
    <name evidence="2" type="ORF">VEIDISOL_00014</name>
</gene>
<dbReference type="Proteomes" id="UP000003529">
    <property type="component" value="Unassembled WGS sequence"/>
</dbReference>
<proteinExistence type="predicted"/>
<keyword evidence="1" id="KW-0812">Transmembrane</keyword>
<accession>C4FMB7</accession>
<protein>
    <recommendedName>
        <fullName evidence="4">Holin-like toxin</fullName>
    </recommendedName>
</protein>